<feature type="domain" description="DNA repair metallo-beta-lactamase" evidence="14">
    <location>
        <begin position="428"/>
        <end position="461"/>
    </location>
</feature>
<keyword evidence="8" id="KW-0233">DNA recombination</keyword>
<evidence type="ECO:0000256" key="13">
    <source>
        <dbReference type="SAM" id="MobiDB-lite"/>
    </source>
</evidence>
<dbReference type="Pfam" id="PF07522">
    <property type="entry name" value="DRMBL"/>
    <property type="match status" value="1"/>
</dbReference>
<comment type="subcellular location">
    <subcellularLocation>
        <location evidence="1">Nucleus</location>
    </subcellularLocation>
</comment>
<keyword evidence="4" id="KW-0255">Endonuclease</keyword>
<dbReference type="PANTHER" id="PTHR23240:SF8">
    <property type="entry name" value="PROTEIN ARTEMIS"/>
    <property type="match status" value="1"/>
</dbReference>
<protein>
    <recommendedName>
        <fullName evidence="11">Protein artemis</fullName>
    </recommendedName>
    <alternativeName>
        <fullName evidence="12">DNA cross-link repair 1C protein</fullName>
    </alternativeName>
</protein>
<name>A0ABR0SWF1_9HYPO</name>
<evidence type="ECO:0000259" key="14">
    <source>
        <dbReference type="Pfam" id="PF07522"/>
    </source>
</evidence>
<dbReference type="PANTHER" id="PTHR23240">
    <property type="entry name" value="DNA CROSS-LINK REPAIR PROTEIN PSO2/SNM1-RELATED"/>
    <property type="match status" value="1"/>
</dbReference>
<evidence type="ECO:0000256" key="11">
    <source>
        <dbReference type="ARBA" id="ARBA00039759"/>
    </source>
</evidence>
<dbReference type="InterPro" id="IPR001279">
    <property type="entry name" value="Metallo-B-lactamas"/>
</dbReference>
<evidence type="ECO:0000256" key="3">
    <source>
        <dbReference type="ARBA" id="ARBA00022722"/>
    </source>
</evidence>
<evidence type="ECO:0000313" key="16">
    <source>
        <dbReference type="EMBL" id="KAK5996449.1"/>
    </source>
</evidence>
<evidence type="ECO:0000256" key="7">
    <source>
        <dbReference type="ARBA" id="ARBA00022839"/>
    </source>
</evidence>
<comment type="caution">
    <text evidence="16">The sequence shown here is derived from an EMBL/GenBank/DDBJ whole genome shotgun (WGS) entry which is preliminary data.</text>
</comment>
<dbReference type="InterPro" id="IPR036866">
    <property type="entry name" value="RibonucZ/Hydroxyglut_hydro"/>
</dbReference>
<keyword evidence="17" id="KW-1185">Reference proteome</keyword>
<keyword evidence="5" id="KW-0227">DNA damage</keyword>
<keyword evidence="7" id="KW-0269">Exonuclease</keyword>
<evidence type="ECO:0000256" key="8">
    <source>
        <dbReference type="ARBA" id="ARBA00023172"/>
    </source>
</evidence>
<dbReference type="Pfam" id="PF12706">
    <property type="entry name" value="Lactamase_B_2"/>
    <property type="match status" value="1"/>
</dbReference>
<evidence type="ECO:0000313" key="17">
    <source>
        <dbReference type="Proteomes" id="UP001338125"/>
    </source>
</evidence>
<dbReference type="Proteomes" id="UP001338125">
    <property type="component" value="Unassembled WGS sequence"/>
</dbReference>
<organism evidence="16 17">
    <name type="scientific">Cladobotryum mycophilum</name>
    <dbReference type="NCBI Taxonomy" id="491253"/>
    <lineage>
        <taxon>Eukaryota</taxon>
        <taxon>Fungi</taxon>
        <taxon>Dikarya</taxon>
        <taxon>Ascomycota</taxon>
        <taxon>Pezizomycotina</taxon>
        <taxon>Sordariomycetes</taxon>
        <taxon>Hypocreomycetidae</taxon>
        <taxon>Hypocreales</taxon>
        <taxon>Hypocreaceae</taxon>
        <taxon>Cladobotryum</taxon>
    </lineage>
</organism>
<feature type="compositionally biased region" description="Polar residues" evidence="13">
    <location>
        <begin position="536"/>
        <end position="545"/>
    </location>
</feature>
<keyword evidence="3" id="KW-0540">Nuclease</keyword>
<feature type="compositionally biased region" description="Polar residues" evidence="13">
    <location>
        <begin position="570"/>
        <end position="583"/>
    </location>
</feature>
<proteinExistence type="inferred from homology"/>
<comment type="similarity">
    <text evidence="2">Belongs to the DNA repair metallo-beta-lactamase (DRMBL) family.</text>
</comment>
<sequence>MSTFNGLVLEFPDIRIDFFRSHVDSPPPLACFLSHVHSDHLAGLETLRSPFVYCSAATREILLRLERYPYRINYAKGLLEARQQTYKHLSKVMKPLPLETPTILELQPGQHIQVTMFDANHCPGAVMFLIEGDGKAIIYTGDVRCEPWFVNSLSRNPNLIEYTYGIKSLDKLYLDTSFIEDVPFQTKAEGIAELLRKVSQYPKDTVFYIQAWTYGYEDVWIALSKTLNSKIHVDDYKFRIYNSLRVRFSDNKFSSDVHLTPAAAALTGYLCGNSSQPGCLTCDENVRLHSCESGNMCRIAQQKSVVRIQPVIARLPSGESILEAGVGGGGEDLEREVELGALSLDDLNEVLEIICSLPGSTEEMRSEFMKLFTLATASGRNLPLNLGISDLEDDLSANLLQTLLSIPNKTASRAEGVATSKESTQATLPNIIRFPYSRHSSYPELCQLVNAFKPKDIWPCTVDPKHWLKSSITIRSLFGEYCSSDRFSHDLKMKEIFKQKAGLQVQGESQTTETQVSRITSSPVVENTFGDEHHSGSQGLITGEASTREQPAKSLETPKSSHYKQDHTMMPNTSAGPSRSINLSPRKRDFIEFADNNEEEDECESQRTDCSFTSVLSMRHSRERQEAYQRMLQNARGETWGPIELISTGSNYNTREQEL</sequence>
<evidence type="ECO:0000256" key="4">
    <source>
        <dbReference type="ARBA" id="ARBA00022759"/>
    </source>
</evidence>
<evidence type="ECO:0000256" key="10">
    <source>
        <dbReference type="ARBA" id="ARBA00023242"/>
    </source>
</evidence>
<evidence type="ECO:0000259" key="15">
    <source>
        <dbReference type="Pfam" id="PF12706"/>
    </source>
</evidence>
<keyword evidence="6" id="KW-0378">Hydrolase</keyword>
<gene>
    <name evidence="16" type="ORF">PT974_01783</name>
</gene>
<evidence type="ECO:0000256" key="1">
    <source>
        <dbReference type="ARBA" id="ARBA00004123"/>
    </source>
</evidence>
<dbReference type="Gene3D" id="3.60.15.10">
    <property type="entry name" value="Ribonuclease Z/Hydroxyacylglutathione hydrolase-like"/>
    <property type="match status" value="1"/>
</dbReference>
<feature type="domain" description="Metallo-beta-lactamase" evidence="15">
    <location>
        <begin position="23"/>
        <end position="153"/>
    </location>
</feature>
<keyword evidence="10" id="KW-0539">Nucleus</keyword>
<evidence type="ECO:0000256" key="2">
    <source>
        <dbReference type="ARBA" id="ARBA00010304"/>
    </source>
</evidence>
<evidence type="ECO:0000256" key="6">
    <source>
        <dbReference type="ARBA" id="ARBA00022801"/>
    </source>
</evidence>
<reference evidence="16 17" key="1">
    <citation type="submission" date="2024-01" db="EMBL/GenBank/DDBJ databases">
        <title>Complete genome of Cladobotryum mycophilum ATHUM6906.</title>
        <authorList>
            <person name="Christinaki A.C."/>
            <person name="Myridakis A.I."/>
            <person name="Kouvelis V.N."/>
        </authorList>
    </citation>
    <scope>NUCLEOTIDE SEQUENCE [LARGE SCALE GENOMIC DNA]</scope>
    <source>
        <strain evidence="16 17">ATHUM6906</strain>
    </source>
</reference>
<dbReference type="InterPro" id="IPR011084">
    <property type="entry name" value="DRMBL"/>
</dbReference>
<evidence type="ECO:0000256" key="9">
    <source>
        <dbReference type="ARBA" id="ARBA00023204"/>
    </source>
</evidence>
<dbReference type="EMBL" id="JAVFKD010000002">
    <property type="protein sequence ID" value="KAK5996449.1"/>
    <property type="molecule type" value="Genomic_DNA"/>
</dbReference>
<evidence type="ECO:0000256" key="5">
    <source>
        <dbReference type="ARBA" id="ARBA00022763"/>
    </source>
</evidence>
<accession>A0ABR0SWF1</accession>
<feature type="region of interest" description="Disordered" evidence="13">
    <location>
        <begin position="527"/>
        <end position="584"/>
    </location>
</feature>
<keyword evidence="9" id="KW-0234">DNA repair</keyword>
<evidence type="ECO:0000256" key="12">
    <source>
        <dbReference type="ARBA" id="ARBA00042677"/>
    </source>
</evidence>
<dbReference type="SUPFAM" id="SSF56281">
    <property type="entry name" value="Metallo-hydrolase/oxidoreductase"/>
    <property type="match status" value="1"/>
</dbReference>